<organism evidence="1 2">
    <name type="scientific">Rothia aeria F0184</name>
    <dbReference type="NCBI Taxonomy" id="888019"/>
    <lineage>
        <taxon>Bacteria</taxon>
        <taxon>Bacillati</taxon>
        <taxon>Actinomycetota</taxon>
        <taxon>Actinomycetes</taxon>
        <taxon>Micrococcales</taxon>
        <taxon>Micrococcaceae</taxon>
        <taxon>Rothia</taxon>
    </lineage>
</organism>
<protein>
    <submittedName>
        <fullName evidence="1">Uncharacterized protein</fullName>
    </submittedName>
</protein>
<proteinExistence type="predicted"/>
<dbReference type="AlphaFoldDB" id="U7V4T4"/>
<gene>
    <name evidence="1" type="ORF">HMPREF0742_00927</name>
</gene>
<reference evidence="1 2" key="1">
    <citation type="submission" date="2013-08" db="EMBL/GenBank/DDBJ databases">
        <authorList>
            <person name="Weinstock G."/>
            <person name="Sodergren E."/>
            <person name="Wylie T."/>
            <person name="Fulton L."/>
            <person name="Fulton R."/>
            <person name="Fronick C."/>
            <person name="O'Laughlin M."/>
            <person name="Godfrey J."/>
            <person name="Miner T."/>
            <person name="Herter B."/>
            <person name="Appelbaum E."/>
            <person name="Cordes M."/>
            <person name="Lek S."/>
            <person name="Wollam A."/>
            <person name="Pepin K.H."/>
            <person name="Palsikar V.B."/>
            <person name="Mitreva M."/>
            <person name="Wilson R.K."/>
        </authorList>
    </citation>
    <scope>NUCLEOTIDE SEQUENCE [LARGE SCALE GENOMIC DNA]</scope>
    <source>
        <strain evidence="1 2">F0184</strain>
    </source>
</reference>
<accession>U7V4T4</accession>
<dbReference type="Proteomes" id="UP000017174">
    <property type="component" value="Unassembled WGS sequence"/>
</dbReference>
<sequence length="83" mass="8470">MALGDTDAEAVADEVASAGLNLPGSGQVGISGLVYLLYGLYELEATGRSGARGIVSSFLAENTAHELKTSVSAVPAEMDARTR</sequence>
<dbReference type="EMBL" id="AXZG01000034">
    <property type="protein sequence ID" value="ERT66551.1"/>
    <property type="molecule type" value="Genomic_DNA"/>
</dbReference>
<dbReference type="PATRIC" id="fig|888019.4.peg.781"/>
<evidence type="ECO:0000313" key="2">
    <source>
        <dbReference type="Proteomes" id="UP000017174"/>
    </source>
</evidence>
<name>U7V4T4_9MICC</name>
<evidence type="ECO:0000313" key="1">
    <source>
        <dbReference type="EMBL" id="ERT66551.1"/>
    </source>
</evidence>
<dbReference type="HOGENOM" id="CLU_2540493_0_0_11"/>
<comment type="caution">
    <text evidence="1">The sequence shown here is derived from an EMBL/GenBank/DDBJ whole genome shotgun (WGS) entry which is preliminary data.</text>
</comment>